<keyword evidence="2" id="KW-0812">Transmembrane</keyword>
<dbReference type="RefSeq" id="WP_050670713.1">
    <property type="nucleotide sequence ID" value="NZ_LAIR01000002.1"/>
</dbReference>
<sequence length="186" mass="18310">MSSKSTFLTSPLAKNLAAAGAAGAVTLLRPARFPKWLRRSMLATNTAGTGASMLLGTGGSSDPTGAPAPLAGRLGDRGAMAGGAAGTLAAVTGGLSLVTSGIGLKADAKAEQFLLGRGVKHPRLVMAVGVVGIVLVAQVLQDRAAKAAEQAAARMQGGDGGPQIEGSRAEAPRLPTSGSTRLLGDS</sequence>
<accession>A0A0L6CKE6</accession>
<evidence type="ECO:0000256" key="2">
    <source>
        <dbReference type="SAM" id="Phobius"/>
    </source>
</evidence>
<dbReference type="STRING" id="1631356.VV01_15840"/>
<keyword evidence="4" id="KW-1185">Reference proteome</keyword>
<evidence type="ECO:0000313" key="3">
    <source>
        <dbReference type="EMBL" id="KNX38276.1"/>
    </source>
</evidence>
<organism evidence="3 4">
    <name type="scientific">Luteipulveratus halotolerans</name>
    <dbReference type="NCBI Taxonomy" id="1631356"/>
    <lineage>
        <taxon>Bacteria</taxon>
        <taxon>Bacillati</taxon>
        <taxon>Actinomycetota</taxon>
        <taxon>Actinomycetes</taxon>
        <taxon>Micrococcales</taxon>
        <taxon>Dermacoccaceae</taxon>
        <taxon>Luteipulveratus</taxon>
    </lineage>
</organism>
<evidence type="ECO:0000256" key="1">
    <source>
        <dbReference type="SAM" id="MobiDB-lite"/>
    </source>
</evidence>
<feature type="region of interest" description="Disordered" evidence="1">
    <location>
        <begin position="151"/>
        <end position="186"/>
    </location>
</feature>
<dbReference type="OrthoDB" id="5149112at2"/>
<dbReference type="Proteomes" id="UP000037397">
    <property type="component" value="Unassembled WGS sequence"/>
</dbReference>
<keyword evidence="2" id="KW-1133">Transmembrane helix</keyword>
<gene>
    <name evidence="3" type="ORF">VV01_15840</name>
</gene>
<feature type="transmembrane region" description="Helical" evidence="2">
    <location>
        <begin position="124"/>
        <end position="140"/>
    </location>
</feature>
<protein>
    <submittedName>
        <fullName evidence="3">Uncharacterized protein</fullName>
    </submittedName>
</protein>
<dbReference type="AlphaFoldDB" id="A0A0L6CKE6"/>
<reference evidence="4" key="1">
    <citation type="submission" date="2015-03" db="EMBL/GenBank/DDBJ databases">
        <title>Luteipulveratus halotolerans sp. nov., a novel actinobacterium (Dermacoccaceae) from Sarawak, Malaysia.</title>
        <authorList>
            <person name="Juboi H."/>
            <person name="Basik A."/>
            <person name="Shamsul S.S."/>
            <person name="Arnold P."/>
            <person name="Schmitt E.K."/>
            <person name="Sanglier J.-J."/>
            <person name="Yeo T."/>
        </authorList>
    </citation>
    <scope>NUCLEOTIDE SEQUENCE [LARGE SCALE GENOMIC DNA]</scope>
    <source>
        <strain evidence="4">C296001</strain>
    </source>
</reference>
<keyword evidence="2" id="KW-0472">Membrane</keyword>
<comment type="caution">
    <text evidence="3">The sequence shown here is derived from an EMBL/GenBank/DDBJ whole genome shotgun (WGS) entry which is preliminary data.</text>
</comment>
<dbReference type="EMBL" id="LAIR01000002">
    <property type="protein sequence ID" value="KNX38276.1"/>
    <property type="molecule type" value="Genomic_DNA"/>
</dbReference>
<evidence type="ECO:0000313" key="4">
    <source>
        <dbReference type="Proteomes" id="UP000037397"/>
    </source>
</evidence>
<feature type="transmembrane region" description="Helical" evidence="2">
    <location>
        <begin position="83"/>
        <end position="104"/>
    </location>
</feature>
<proteinExistence type="predicted"/>
<name>A0A0L6CKE6_9MICO</name>